<sequence length="250" mass="28801">MFTVPKLSYPNVVGDALEITTRAALKGEDVVVRSGETDEDSSKLLSELEQLVKRSLGDIYPSSDTYMCNEKEHERKKKKWKTEGNDEAGADLIEFPHHQIDNGHRKRRRRKASRAFEPQPHAMFWRPLRERGVKAAGHVMGYGSSWSVYKDDSLRYQYQTDTLRKEQRTLALSYARVVRVHWLVLWIIPRHDLLPLIPIPTLPPLLRPGLLATGEVHEFKVAPIRARFKCKLQQFEHLAVDRVDANGVDN</sequence>
<evidence type="ECO:0000313" key="2">
    <source>
        <dbReference type="Proteomes" id="UP000076871"/>
    </source>
</evidence>
<dbReference type="RefSeq" id="XP_040761594.1">
    <property type="nucleotide sequence ID" value="XM_040913900.1"/>
</dbReference>
<dbReference type="OrthoDB" id="3063716at2759"/>
<accession>A0A165CZX8</accession>
<keyword evidence="2" id="KW-1185">Reference proteome</keyword>
<organism evidence="1 2">
    <name type="scientific">Laetiporus sulphureus 93-53</name>
    <dbReference type="NCBI Taxonomy" id="1314785"/>
    <lineage>
        <taxon>Eukaryota</taxon>
        <taxon>Fungi</taxon>
        <taxon>Dikarya</taxon>
        <taxon>Basidiomycota</taxon>
        <taxon>Agaricomycotina</taxon>
        <taxon>Agaricomycetes</taxon>
        <taxon>Polyporales</taxon>
        <taxon>Laetiporus</taxon>
    </lineage>
</organism>
<evidence type="ECO:0000313" key="1">
    <source>
        <dbReference type="EMBL" id="KZT03854.1"/>
    </source>
</evidence>
<reference evidence="1 2" key="1">
    <citation type="journal article" date="2016" name="Mol. Biol. Evol.">
        <title>Comparative Genomics of Early-Diverging Mushroom-Forming Fungi Provides Insights into the Origins of Lignocellulose Decay Capabilities.</title>
        <authorList>
            <person name="Nagy L.G."/>
            <person name="Riley R."/>
            <person name="Tritt A."/>
            <person name="Adam C."/>
            <person name="Daum C."/>
            <person name="Floudas D."/>
            <person name="Sun H."/>
            <person name="Yadav J.S."/>
            <person name="Pangilinan J."/>
            <person name="Larsson K.H."/>
            <person name="Matsuura K."/>
            <person name="Barry K."/>
            <person name="Labutti K."/>
            <person name="Kuo R."/>
            <person name="Ohm R.A."/>
            <person name="Bhattacharya S.S."/>
            <person name="Shirouzu T."/>
            <person name="Yoshinaga Y."/>
            <person name="Martin F.M."/>
            <person name="Grigoriev I.V."/>
            <person name="Hibbett D.S."/>
        </authorList>
    </citation>
    <scope>NUCLEOTIDE SEQUENCE [LARGE SCALE GENOMIC DNA]</scope>
    <source>
        <strain evidence="1 2">93-53</strain>
    </source>
</reference>
<dbReference type="Proteomes" id="UP000076871">
    <property type="component" value="Unassembled WGS sequence"/>
</dbReference>
<gene>
    <name evidence="1" type="ORF">LAESUDRAFT_787000</name>
</gene>
<protein>
    <submittedName>
        <fullName evidence="1">Uncharacterized protein</fullName>
    </submittedName>
</protein>
<name>A0A165CZX8_9APHY</name>
<dbReference type="AlphaFoldDB" id="A0A165CZX8"/>
<dbReference type="GeneID" id="63830928"/>
<proteinExistence type="predicted"/>
<dbReference type="InParanoid" id="A0A165CZX8"/>
<dbReference type="EMBL" id="KV427641">
    <property type="protein sequence ID" value="KZT03854.1"/>
    <property type="molecule type" value="Genomic_DNA"/>
</dbReference>